<dbReference type="EMBL" id="VOWJ01000016">
    <property type="protein sequence ID" value="TXE88979.1"/>
    <property type="molecule type" value="Genomic_DNA"/>
</dbReference>
<dbReference type="RefSeq" id="WP_147555249.1">
    <property type="nucleotide sequence ID" value="NZ_VOWJ01000016.1"/>
</dbReference>
<evidence type="ECO:0008006" key="3">
    <source>
        <dbReference type="Google" id="ProtNLM"/>
    </source>
</evidence>
<proteinExistence type="predicted"/>
<dbReference type="AlphaFoldDB" id="A0A5C7DV17"/>
<evidence type="ECO:0000313" key="1">
    <source>
        <dbReference type="EMBL" id="TXE88979.1"/>
    </source>
</evidence>
<accession>A0A5C7DV17</accession>
<reference evidence="1 2" key="1">
    <citation type="submission" date="2019-07" db="EMBL/GenBank/DDBJ databases">
        <title>Rapid identification of Enteric Bacteria from Whole Genome Sequences (WGS) using Average Nucleotide Identity (ANI).</title>
        <authorList>
            <person name="Lane C."/>
        </authorList>
    </citation>
    <scope>NUCLEOTIDE SEQUENCE [LARGE SCALE GENOMIC DNA]</scope>
    <source>
        <strain evidence="1 2">2016D-0084</strain>
    </source>
</reference>
<sequence length="113" mass="13141">MKFIFILLLIVINIFAEDFISPKEYQESLYQNPRGISCAKCHGNGQKQILGYYIQNGQKVPFIVPSIQDINYTHFKNVLNQEQGSKSIMPTYSLTEDEIKSLYIYIQNNKKDK</sequence>
<organism evidence="1 2">
    <name type="scientific">Campylobacter volucris</name>
    <dbReference type="NCBI Taxonomy" id="1031542"/>
    <lineage>
        <taxon>Bacteria</taxon>
        <taxon>Pseudomonadati</taxon>
        <taxon>Campylobacterota</taxon>
        <taxon>Epsilonproteobacteria</taxon>
        <taxon>Campylobacterales</taxon>
        <taxon>Campylobacteraceae</taxon>
        <taxon>Campylobacter</taxon>
    </lineage>
</organism>
<dbReference type="Proteomes" id="UP000321629">
    <property type="component" value="Unassembled WGS sequence"/>
</dbReference>
<dbReference type="Gene3D" id="1.10.760.10">
    <property type="entry name" value="Cytochrome c-like domain"/>
    <property type="match status" value="1"/>
</dbReference>
<dbReference type="GO" id="GO:0020037">
    <property type="term" value="F:heme binding"/>
    <property type="evidence" value="ECO:0007669"/>
    <property type="project" value="InterPro"/>
</dbReference>
<dbReference type="SUPFAM" id="SSF46626">
    <property type="entry name" value="Cytochrome c"/>
    <property type="match status" value="1"/>
</dbReference>
<protein>
    <recommendedName>
        <fullName evidence="3">Cytochrome c</fullName>
    </recommendedName>
</protein>
<comment type="caution">
    <text evidence="1">The sequence shown here is derived from an EMBL/GenBank/DDBJ whole genome shotgun (WGS) entry which is preliminary data.</text>
</comment>
<dbReference type="InterPro" id="IPR036909">
    <property type="entry name" value="Cyt_c-like_dom_sf"/>
</dbReference>
<evidence type="ECO:0000313" key="2">
    <source>
        <dbReference type="Proteomes" id="UP000321629"/>
    </source>
</evidence>
<gene>
    <name evidence="1" type="ORF">FPD38_02660</name>
</gene>
<name>A0A5C7DV17_9BACT</name>
<dbReference type="GO" id="GO:0009055">
    <property type="term" value="F:electron transfer activity"/>
    <property type="evidence" value="ECO:0007669"/>
    <property type="project" value="InterPro"/>
</dbReference>